<dbReference type="OrthoDB" id="662753at2"/>
<proteinExistence type="predicted"/>
<dbReference type="InterPro" id="IPR005532">
    <property type="entry name" value="SUMF_dom"/>
</dbReference>
<reference evidence="4" key="1">
    <citation type="submission" date="2016-10" db="EMBL/GenBank/DDBJ databases">
        <authorList>
            <person name="Varghese N."/>
            <person name="Submissions S."/>
        </authorList>
    </citation>
    <scope>NUCLEOTIDE SEQUENCE [LARGE SCALE GENOMIC DNA]</scope>
    <source>
        <strain evidence="4">LP51</strain>
    </source>
</reference>
<dbReference type="InterPro" id="IPR042095">
    <property type="entry name" value="SUMF_sf"/>
</dbReference>
<organism evidence="3 4">
    <name type="scientific">Pontibacter chinhatensis</name>
    <dbReference type="NCBI Taxonomy" id="1436961"/>
    <lineage>
        <taxon>Bacteria</taxon>
        <taxon>Pseudomonadati</taxon>
        <taxon>Bacteroidota</taxon>
        <taxon>Cytophagia</taxon>
        <taxon>Cytophagales</taxon>
        <taxon>Hymenobacteraceae</taxon>
        <taxon>Pontibacter</taxon>
    </lineage>
</organism>
<accession>A0A1I2TT52</accession>
<name>A0A1I2TT52_9BACT</name>
<evidence type="ECO:0000256" key="1">
    <source>
        <dbReference type="SAM" id="SignalP"/>
    </source>
</evidence>
<evidence type="ECO:0000313" key="3">
    <source>
        <dbReference type="EMBL" id="SFG66557.1"/>
    </source>
</evidence>
<dbReference type="STRING" id="1436961.SAMN05421739_103214"/>
<dbReference type="InterPro" id="IPR051043">
    <property type="entry name" value="Sulfatase_Mod_Factor_Kinase"/>
</dbReference>
<dbReference type="EMBL" id="FOOT01000003">
    <property type="protein sequence ID" value="SFG66557.1"/>
    <property type="molecule type" value="Genomic_DNA"/>
</dbReference>
<dbReference type="SUPFAM" id="SSF56436">
    <property type="entry name" value="C-type lectin-like"/>
    <property type="match status" value="1"/>
</dbReference>
<dbReference type="Proteomes" id="UP000198724">
    <property type="component" value="Unassembled WGS sequence"/>
</dbReference>
<feature type="domain" description="Sulfatase-modifying factor enzyme-like" evidence="2">
    <location>
        <begin position="221"/>
        <end position="484"/>
    </location>
</feature>
<dbReference type="PANTHER" id="PTHR23150">
    <property type="entry name" value="SULFATASE MODIFYING FACTOR 1, 2"/>
    <property type="match status" value="1"/>
</dbReference>
<sequence length="487" mass="52309">MYRFLLLFFSFSVCFSASANNIRVSNVALSNQNPTEKTTTINFNISWDNSWRLSVGQQNWDAAWVFVKYQPSGSQQWYHAKLKPSGHTAPTGSTVDAPADGMGAFIYRAGPGSGTFSLTDVGLKWDYAASGLTDGALVTVKVFAIEMVYVPQGAFYAGDFGTSRGAFKKGSGDTRPWDITSEAAISVTNTASNGYYYTATSYTTLANGATFSVPASFPKGFQAFYCMKYEISEEQWVDFFNTLTTPQKITRSIKTTGAVANRNTVSWTAGGGDATTQAPNRACSFLSWMDGAAYADWAGLRPMTELEFEKAARGNMDAVGGEYAWGNGDYITNVTAVANDGTPAEGSNTEGANANYGNTGLLGPVRVGMFATATSDREKAGASYWGIMDLSGNVWERVVSVGFTAVHPFDGRHGDGELSGDGNATVANWPGALGAINEVTAATGAGFRGGSWFTPAAELRTSDRFWATYNYNIRRHDFGFRAVRTAP</sequence>
<gene>
    <name evidence="3" type="ORF">SAMN05421739_103214</name>
</gene>
<dbReference type="Gene3D" id="3.90.1580.10">
    <property type="entry name" value="paralog of FGE (formylglycine-generating enzyme)"/>
    <property type="match status" value="1"/>
</dbReference>
<dbReference type="AlphaFoldDB" id="A0A1I2TT52"/>
<keyword evidence="4" id="KW-1185">Reference proteome</keyword>
<keyword evidence="1" id="KW-0732">Signal</keyword>
<dbReference type="Pfam" id="PF03781">
    <property type="entry name" value="FGE-sulfatase"/>
    <property type="match status" value="1"/>
</dbReference>
<dbReference type="RefSeq" id="WP_092100790.1">
    <property type="nucleotide sequence ID" value="NZ_FOOT01000003.1"/>
</dbReference>
<dbReference type="GO" id="GO:0120147">
    <property type="term" value="F:formylglycine-generating oxidase activity"/>
    <property type="evidence" value="ECO:0007669"/>
    <property type="project" value="TreeGrafter"/>
</dbReference>
<evidence type="ECO:0000259" key="2">
    <source>
        <dbReference type="Pfam" id="PF03781"/>
    </source>
</evidence>
<evidence type="ECO:0000313" key="4">
    <source>
        <dbReference type="Proteomes" id="UP000198724"/>
    </source>
</evidence>
<feature type="chain" id="PRO_5011693082" evidence="1">
    <location>
        <begin position="20"/>
        <end position="487"/>
    </location>
</feature>
<dbReference type="InterPro" id="IPR016187">
    <property type="entry name" value="CTDL_fold"/>
</dbReference>
<dbReference type="PANTHER" id="PTHR23150:SF19">
    <property type="entry name" value="FORMYLGLYCINE-GENERATING ENZYME"/>
    <property type="match status" value="1"/>
</dbReference>
<feature type="signal peptide" evidence="1">
    <location>
        <begin position="1"/>
        <end position="19"/>
    </location>
</feature>
<protein>
    <submittedName>
        <fullName evidence="3">Formylglycine-generating enzyme, required for sulfatase activity, contains SUMF1/FGE domain</fullName>
    </submittedName>
</protein>